<evidence type="ECO:0000256" key="1">
    <source>
        <dbReference type="SAM" id="Phobius"/>
    </source>
</evidence>
<proteinExistence type="predicted"/>
<gene>
    <name evidence="2" type="ORF">BRAPAZ1V2_A01P33260.2</name>
</gene>
<dbReference type="Gramene" id="A01p33260.2_BraZ1">
    <property type="protein sequence ID" value="A01p33260.2_BraZ1.CDS"/>
    <property type="gene ID" value="A01g33260.2_BraZ1"/>
</dbReference>
<accession>A0A8D9GYF6</accession>
<dbReference type="EMBL" id="LS974617">
    <property type="protein sequence ID" value="CAG7889250.1"/>
    <property type="molecule type" value="Genomic_DNA"/>
</dbReference>
<evidence type="ECO:0000313" key="3">
    <source>
        <dbReference type="Proteomes" id="UP000694005"/>
    </source>
</evidence>
<dbReference type="AlphaFoldDB" id="A0A8D9GYF6"/>
<feature type="transmembrane region" description="Helical" evidence="1">
    <location>
        <begin position="23"/>
        <end position="46"/>
    </location>
</feature>
<keyword evidence="1" id="KW-1133">Transmembrane helix</keyword>
<name>A0A8D9GYF6_BRACM</name>
<sequence>MNFSVLSHVFLTNLSLLQVFNQMIYLIFHSFSLFLTHFNVFGYAGFSDLDLKKFSRRLPGSRLDFQEVVWTSWKSSGLRGSFLTKSSFHNRSQPCLCRGMIYNSFVCGLFCELHAYSLSCEFFVKSVIMFHKM</sequence>
<protein>
    <submittedName>
        <fullName evidence="2">Uncharacterized protein</fullName>
    </submittedName>
</protein>
<organism evidence="2 3">
    <name type="scientific">Brassica campestris</name>
    <name type="common">Field mustard</name>
    <dbReference type="NCBI Taxonomy" id="3711"/>
    <lineage>
        <taxon>Eukaryota</taxon>
        <taxon>Viridiplantae</taxon>
        <taxon>Streptophyta</taxon>
        <taxon>Embryophyta</taxon>
        <taxon>Tracheophyta</taxon>
        <taxon>Spermatophyta</taxon>
        <taxon>Magnoliopsida</taxon>
        <taxon>eudicotyledons</taxon>
        <taxon>Gunneridae</taxon>
        <taxon>Pentapetalae</taxon>
        <taxon>rosids</taxon>
        <taxon>malvids</taxon>
        <taxon>Brassicales</taxon>
        <taxon>Brassicaceae</taxon>
        <taxon>Brassiceae</taxon>
        <taxon>Brassica</taxon>
    </lineage>
</organism>
<keyword evidence="1" id="KW-0472">Membrane</keyword>
<dbReference type="Proteomes" id="UP000694005">
    <property type="component" value="Chromosome A01"/>
</dbReference>
<reference evidence="2 3" key="1">
    <citation type="submission" date="2021-07" db="EMBL/GenBank/DDBJ databases">
        <authorList>
            <consortium name="Genoscope - CEA"/>
            <person name="William W."/>
        </authorList>
    </citation>
    <scope>NUCLEOTIDE SEQUENCE [LARGE SCALE GENOMIC DNA]</scope>
</reference>
<evidence type="ECO:0000313" key="2">
    <source>
        <dbReference type="EMBL" id="CAG7889250.1"/>
    </source>
</evidence>
<keyword evidence="1" id="KW-0812">Transmembrane</keyword>